<dbReference type="Proteomes" id="UP000237883">
    <property type="component" value="Chromosome"/>
</dbReference>
<evidence type="ECO:0000256" key="4">
    <source>
        <dbReference type="ARBA" id="ARBA00023136"/>
    </source>
</evidence>
<reference evidence="7" key="1">
    <citation type="submission" date="2018-02" db="EMBL/GenBank/DDBJ databases">
        <authorList>
            <person name="Holder M.E."/>
            <person name="Ajami N.J."/>
            <person name="Petrosino J.F."/>
        </authorList>
    </citation>
    <scope>NUCLEOTIDE SEQUENCE [LARGE SCALE GENOMIC DNA]</scope>
    <source>
        <strain evidence="7">CCUG 47132</strain>
    </source>
</reference>
<dbReference type="RefSeq" id="WP_106057326.1">
    <property type="nucleotide sequence ID" value="NZ_CP027228.1"/>
</dbReference>
<keyword evidence="3 5" id="KW-1133">Transmembrane helix</keyword>
<keyword evidence="2 5" id="KW-0812">Transmembrane</keyword>
<dbReference type="KEGG" id="mdv:C5Q96_05090"/>
<organism evidence="6 7">
    <name type="scientific">Mogibacterium diversum</name>
    <dbReference type="NCBI Taxonomy" id="114527"/>
    <lineage>
        <taxon>Bacteria</taxon>
        <taxon>Bacillati</taxon>
        <taxon>Bacillota</taxon>
        <taxon>Clostridia</taxon>
        <taxon>Peptostreptococcales</taxon>
        <taxon>Anaerovoracaceae</taxon>
        <taxon>Mogibacterium</taxon>
    </lineage>
</organism>
<dbReference type="EMBL" id="CP027228">
    <property type="protein sequence ID" value="AVM48253.1"/>
    <property type="molecule type" value="Genomic_DNA"/>
</dbReference>
<sequence>MKIGILTATGVIGGAIATLYGGWSTGMATLVIMLSADYITGLIVAGVFKKSKKSENGALESRAGFKGLCRKFTVLLIVALAYRMDVTIGTTYIQNAVIIGFIANEMISIVENAGLMGIPIPDAITRGIEMLVEKKNEENTEVLDNGNSRTNY</sequence>
<evidence type="ECO:0000256" key="1">
    <source>
        <dbReference type="ARBA" id="ARBA00004141"/>
    </source>
</evidence>
<dbReference type="Pfam" id="PF05105">
    <property type="entry name" value="Phage_holin_4_1"/>
    <property type="match status" value="1"/>
</dbReference>
<dbReference type="GO" id="GO:0016020">
    <property type="term" value="C:membrane"/>
    <property type="evidence" value="ECO:0007669"/>
    <property type="project" value="UniProtKB-SubCell"/>
</dbReference>
<dbReference type="GeneID" id="78391636"/>
<dbReference type="OrthoDB" id="88184at2"/>
<proteinExistence type="predicted"/>
<gene>
    <name evidence="6" type="ORF">C5Q96_05090</name>
</gene>
<accession>A0A2S0L4S3</accession>
<comment type="subcellular location">
    <subcellularLocation>
        <location evidence="1">Membrane</location>
        <topology evidence="1">Multi-pass membrane protein</topology>
    </subcellularLocation>
</comment>
<evidence type="ECO:0000256" key="3">
    <source>
        <dbReference type="ARBA" id="ARBA00022989"/>
    </source>
</evidence>
<evidence type="ECO:0000256" key="5">
    <source>
        <dbReference type="SAM" id="Phobius"/>
    </source>
</evidence>
<dbReference type="InterPro" id="IPR006480">
    <property type="entry name" value="Phage_holin_4_1"/>
</dbReference>
<name>A0A2S0L4S3_9FIRM</name>
<dbReference type="AlphaFoldDB" id="A0A2S0L4S3"/>
<feature type="transmembrane region" description="Helical" evidence="5">
    <location>
        <begin position="27"/>
        <end position="48"/>
    </location>
</feature>
<evidence type="ECO:0000313" key="6">
    <source>
        <dbReference type="EMBL" id="AVM48253.1"/>
    </source>
</evidence>
<evidence type="ECO:0000313" key="7">
    <source>
        <dbReference type="Proteomes" id="UP000237883"/>
    </source>
</evidence>
<keyword evidence="7" id="KW-1185">Reference proteome</keyword>
<dbReference type="NCBIfam" id="TIGR01593">
    <property type="entry name" value="holin_tox_secr"/>
    <property type="match status" value="1"/>
</dbReference>
<keyword evidence="4 5" id="KW-0472">Membrane</keyword>
<protein>
    <submittedName>
        <fullName evidence="6">Holin</fullName>
    </submittedName>
</protein>
<evidence type="ECO:0000256" key="2">
    <source>
        <dbReference type="ARBA" id="ARBA00022692"/>
    </source>
</evidence>